<dbReference type="OrthoDB" id="2354757at2759"/>
<protein>
    <recommendedName>
        <fullName evidence="4">Pali-domain-containing protein</fullName>
    </recommendedName>
</protein>
<proteinExistence type="predicted"/>
<reference evidence="3" key="1">
    <citation type="journal article" date="2017" name="Nat. Ecol. Evol.">
        <title>Genome expansion and lineage-specific genetic innovations in the forest pathogenic fungi Armillaria.</title>
        <authorList>
            <person name="Sipos G."/>
            <person name="Prasanna A.N."/>
            <person name="Walter M.C."/>
            <person name="O'Connor E."/>
            <person name="Balint B."/>
            <person name="Krizsan K."/>
            <person name="Kiss B."/>
            <person name="Hess J."/>
            <person name="Varga T."/>
            <person name="Slot J."/>
            <person name="Riley R."/>
            <person name="Boka B."/>
            <person name="Rigling D."/>
            <person name="Barry K."/>
            <person name="Lee J."/>
            <person name="Mihaltcheva S."/>
            <person name="LaButti K."/>
            <person name="Lipzen A."/>
            <person name="Waldron R."/>
            <person name="Moloney N.M."/>
            <person name="Sperisen C."/>
            <person name="Kredics L."/>
            <person name="Vagvoelgyi C."/>
            <person name="Patrignani A."/>
            <person name="Fitzpatrick D."/>
            <person name="Nagy I."/>
            <person name="Doyle S."/>
            <person name="Anderson J.B."/>
            <person name="Grigoriev I.V."/>
            <person name="Gueldener U."/>
            <person name="Muensterkoetter M."/>
            <person name="Nagy L.G."/>
        </authorList>
    </citation>
    <scope>NUCLEOTIDE SEQUENCE [LARGE SCALE GENOMIC DNA]</scope>
    <source>
        <strain evidence="3">C18/9</strain>
    </source>
</reference>
<dbReference type="GO" id="GO:0035838">
    <property type="term" value="C:growing cell tip"/>
    <property type="evidence" value="ECO:0007669"/>
    <property type="project" value="TreeGrafter"/>
</dbReference>
<dbReference type="GO" id="GO:0032153">
    <property type="term" value="C:cell division site"/>
    <property type="evidence" value="ECO:0007669"/>
    <property type="project" value="TreeGrafter"/>
</dbReference>
<dbReference type="Pfam" id="PF06687">
    <property type="entry name" value="SUR7"/>
    <property type="match status" value="1"/>
</dbReference>
<keyword evidence="3" id="KW-1185">Reference proteome</keyword>
<feature type="transmembrane region" description="Helical" evidence="1">
    <location>
        <begin position="132"/>
        <end position="155"/>
    </location>
</feature>
<dbReference type="STRING" id="47428.A0A284RIH2"/>
<dbReference type="EMBL" id="FUEG01000009">
    <property type="protein sequence ID" value="SJL08554.1"/>
    <property type="molecule type" value="Genomic_DNA"/>
</dbReference>
<dbReference type="InterPro" id="IPR051380">
    <property type="entry name" value="pH-response_reg_palI/RIM9"/>
</dbReference>
<evidence type="ECO:0000313" key="3">
    <source>
        <dbReference type="Proteomes" id="UP000219338"/>
    </source>
</evidence>
<feature type="transmembrane region" description="Helical" evidence="1">
    <location>
        <begin position="175"/>
        <end position="196"/>
    </location>
</feature>
<dbReference type="Proteomes" id="UP000219338">
    <property type="component" value="Unassembled WGS sequence"/>
</dbReference>
<dbReference type="AlphaFoldDB" id="A0A284RIH2"/>
<dbReference type="PANTHER" id="PTHR28013">
    <property type="entry name" value="PROTEIN DCV1-RELATED"/>
    <property type="match status" value="1"/>
</dbReference>
<gene>
    <name evidence="2" type="ORF">ARMOST_11920</name>
</gene>
<dbReference type="GO" id="GO:0005886">
    <property type="term" value="C:plasma membrane"/>
    <property type="evidence" value="ECO:0007669"/>
    <property type="project" value="InterPro"/>
</dbReference>
<sequence>MSRAFCIPGIVFLFCALVLSILTSISLPYLTGLDIARTTVVNAGNVGGEGVKQIRLGIWAACSYQTDNARTCGDASHGYTLFIQNSARTETVDIGSSWTRGLAVHPVAAAVTFIAFLMSFSQHITVTLFASLMSFLAAFLTLVAFACDIALLAYLKHQVNKLNDLDPSTKAGPGFWLTFVSLILLLLAGCTLPYVFDQEAILAAFPPQLDAPPLFLDIPIPPLIFSSVYKAIL</sequence>
<name>A0A284RIH2_ARMOS</name>
<organism evidence="2 3">
    <name type="scientific">Armillaria ostoyae</name>
    <name type="common">Armillaria root rot fungus</name>
    <dbReference type="NCBI Taxonomy" id="47428"/>
    <lineage>
        <taxon>Eukaryota</taxon>
        <taxon>Fungi</taxon>
        <taxon>Dikarya</taxon>
        <taxon>Basidiomycota</taxon>
        <taxon>Agaricomycotina</taxon>
        <taxon>Agaricomycetes</taxon>
        <taxon>Agaricomycetidae</taxon>
        <taxon>Agaricales</taxon>
        <taxon>Marasmiineae</taxon>
        <taxon>Physalacriaceae</taxon>
        <taxon>Armillaria</taxon>
    </lineage>
</organism>
<dbReference type="OMA" id="FAGCTVC"/>
<dbReference type="Gene3D" id="1.20.140.150">
    <property type="match status" value="1"/>
</dbReference>
<evidence type="ECO:0000313" key="2">
    <source>
        <dbReference type="EMBL" id="SJL08554.1"/>
    </source>
</evidence>
<feature type="transmembrane region" description="Helical" evidence="1">
    <location>
        <begin position="102"/>
        <end position="120"/>
    </location>
</feature>
<dbReference type="PANTHER" id="PTHR28013:SF4">
    <property type="entry name" value="MARVEL DOMAIN-CONTAINING PROTEIN"/>
    <property type="match status" value="1"/>
</dbReference>
<keyword evidence="1" id="KW-1133">Transmembrane helix</keyword>
<evidence type="ECO:0000256" key="1">
    <source>
        <dbReference type="SAM" id="Phobius"/>
    </source>
</evidence>
<accession>A0A284RIH2</accession>
<keyword evidence="1" id="KW-0472">Membrane</keyword>
<dbReference type="InterPro" id="IPR009571">
    <property type="entry name" value="SUR7/Rim9-like_fungi"/>
</dbReference>
<evidence type="ECO:0008006" key="4">
    <source>
        <dbReference type="Google" id="ProtNLM"/>
    </source>
</evidence>
<keyword evidence="1" id="KW-0812">Transmembrane</keyword>